<evidence type="ECO:0000259" key="4">
    <source>
        <dbReference type="Pfam" id="PF22725"/>
    </source>
</evidence>
<proteinExistence type="inferred from homology"/>
<dbReference type="InterPro" id="IPR000683">
    <property type="entry name" value="Gfo/Idh/MocA-like_OxRdtase_N"/>
</dbReference>
<dbReference type="RefSeq" id="WP_101533089.1">
    <property type="nucleotide sequence ID" value="NZ_PKUQ01000012.1"/>
</dbReference>
<organism evidence="5 6">
    <name type="scientific">Cohaesibacter celericrescens</name>
    <dbReference type="NCBI Taxonomy" id="2067669"/>
    <lineage>
        <taxon>Bacteria</taxon>
        <taxon>Pseudomonadati</taxon>
        <taxon>Pseudomonadota</taxon>
        <taxon>Alphaproteobacteria</taxon>
        <taxon>Hyphomicrobiales</taxon>
        <taxon>Cohaesibacteraceae</taxon>
    </lineage>
</organism>
<dbReference type="AlphaFoldDB" id="A0A2N5XU34"/>
<dbReference type="Gene3D" id="3.40.50.720">
    <property type="entry name" value="NAD(P)-binding Rossmann-like Domain"/>
    <property type="match status" value="1"/>
</dbReference>
<comment type="similarity">
    <text evidence="1">Belongs to the Gfo/Idh/MocA family.</text>
</comment>
<dbReference type="Proteomes" id="UP000234881">
    <property type="component" value="Unassembled WGS sequence"/>
</dbReference>
<protein>
    <submittedName>
        <fullName evidence="5">Gfo/Idh/MocA family oxidoreductase</fullName>
    </submittedName>
</protein>
<dbReference type="Pfam" id="PF01408">
    <property type="entry name" value="GFO_IDH_MocA"/>
    <property type="match status" value="1"/>
</dbReference>
<dbReference type="GO" id="GO:0000166">
    <property type="term" value="F:nucleotide binding"/>
    <property type="evidence" value="ECO:0007669"/>
    <property type="project" value="InterPro"/>
</dbReference>
<dbReference type="GO" id="GO:0016491">
    <property type="term" value="F:oxidoreductase activity"/>
    <property type="evidence" value="ECO:0007669"/>
    <property type="project" value="UniProtKB-KW"/>
</dbReference>
<dbReference type="OrthoDB" id="9781031at2"/>
<evidence type="ECO:0000259" key="3">
    <source>
        <dbReference type="Pfam" id="PF01408"/>
    </source>
</evidence>
<dbReference type="InterPro" id="IPR036291">
    <property type="entry name" value="NAD(P)-bd_dom_sf"/>
</dbReference>
<evidence type="ECO:0000256" key="2">
    <source>
        <dbReference type="ARBA" id="ARBA00023002"/>
    </source>
</evidence>
<keyword evidence="2" id="KW-0560">Oxidoreductase</keyword>
<gene>
    <name evidence="5" type="ORF">C0081_06945</name>
</gene>
<dbReference type="EMBL" id="PKUQ01000012">
    <property type="protein sequence ID" value="PLW77999.1"/>
    <property type="molecule type" value="Genomic_DNA"/>
</dbReference>
<dbReference type="Pfam" id="PF22725">
    <property type="entry name" value="GFO_IDH_MocA_C3"/>
    <property type="match status" value="1"/>
</dbReference>
<reference evidence="5 6" key="1">
    <citation type="submission" date="2018-01" db="EMBL/GenBank/DDBJ databases">
        <title>The draft genome sequence of Cohaesibacter sp. H1304.</title>
        <authorList>
            <person name="Wang N.-N."/>
            <person name="Du Z.-J."/>
        </authorList>
    </citation>
    <scope>NUCLEOTIDE SEQUENCE [LARGE SCALE GENOMIC DNA]</scope>
    <source>
        <strain evidence="5 6">H1304</strain>
    </source>
</reference>
<dbReference type="SUPFAM" id="SSF55347">
    <property type="entry name" value="Glyceraldehyde-3-phosphate dehydrogenase-like, C-terminal domain"/>
    <property type="match status" value="1"/>
</dbReference>
<name>A0A2N5XU34_9HYPH</name>
<sequence>MKLAIIGLGMAAQAHVAALQELKNRIEISGIYMRSEAKRQATADDMQVAAFASLEAIAADDETDAVLILTPPNARRHIVSMMAAAGKHILLEKPIERDLDTAKELVEMAEKAGVLMGMVLQHRVRQGALSLAALLKDGALGDIAMVRTNVPWWRGQDYYDQPGRGTFAQDGGGVLITQAIHVLDLTLSLCGPVRYVQAMLGTTAVHDTEVEDFATAGLVYENGAIGSICTTTAAFPGEAESICIDGTLGSAKLEGSSLTLHWRDGRFEEQIEEGGSGGGADPMDFPCDWHRGIIANFADAVEGKAELIVSGREALEVHRLIDALMRSSALEGQRVALRAL</sequence>
<evidence type="ECO:0000256" key="1">
    <source>
        <dbReference type="ARBA" id="ARBA00010928"/>
    </source>
</evidence>
<keyword evidence="6" id="KW-1185">Reference proteome</keyword>
<dbReference type="InterPro" id="IPR055170">
    <property type="entry name" value="GFO_IDH_MocA-like_dom"/>
</dbReference>
<dbReference type="Gene3D" id="3.30.360.10">
    <property type="entry name" value="Dihydrodipicolinate Reductase, domain 2"/>
    <property type="match status" value="1"/>
</dbReference>
<feature type="domain" description="Gfo/Idh/MocA-like oxidoreductase N-terminal" evidence="3">
    <location>
        <begin position="2"/>
        <end position="116"/>
    </location>
</feature>
<comment type="caution">
    <text evidence="5">The sequence shown here is derived from an EMBL/GenBank/DDBJ whole genome shotgun (WGS) entry which is preliminary data.</text>
</comment>
<dbReference type="PANTHER" id="PTHR43708:SF5">
    <property type="entry name" value="CONSERVED EXPRESSED OXIDOREDUCTASE (EUROFUNG)-RELATED"/>
    <property type="match status" value="1"/>
</dbReference>
<dbReference type="SUPFAM" id="SSF51735">
    <property type="entry name" value="NAD(P)-binding Rossmann-fold domains"/>
    <property type="match status" value="1"/>
</dbReference>
<accession>A0A2N5XU34</accession>
<feature type="domain" description="GFO/IDH/MocA-like oxidoreductase" evidence="4">
    <location>
        <begin position="131"/>
        <end position="251"/>
    </location>
</feature>
<evidence type="ECO:0000313" key="5">
    <source>
        <dbReference type="EMBL" id="PLW77999.1"/>
    </source>
</evidence>
<evidence type="ECO:0000313" key="6">
    <source>
        <dbReference type="Proteomes" id="UP000234881"/>
    </source>
</evidence>
<dbReference type="PANTHER" id="PTHR43708">
    <property type="entry name" value="CONSERVED EXPRESSED OXIDOREDUCTASE (EUROFUNG)"/>
    <property type="match status" value="1"/>
</dbReference>
<dbReference type="InterPro" id="IPR051317">
    <property type="entry name" value="Gfo/Idh/MocA_oxidoreduct"/>
</dbReference>